<dbReference type="Pfam" id="PF01498">
    <property type="entry name" value="HTH_Tnp_Tc3_2"/>
    <property type="match status" value="1"/>
</dbReference>
<dbReference type="InterPro" id="IPR002492">
    <property type="entry name" value="Transposase_Tc1-like"/>
</dbReference>
<dbReference type="PANTHER" id="PTHR23022">
    <property type="entry name" value="TRANSPOSABLE ELEMENT-RELATED"/>
    <property type="match status" value="1"/>
</dbReference>
<dbReference type="GO" id="GO:0006313">
    <property type="term" value="P:DNA transposition"/>
    <property type="evidence" value="ECO:0007669"/>
    <property type="project" value="InterPro"/>
</dbReference>
<dbReference type="AlphaFoldDB" id="A0A066X9D7"/>
<proteinExistence type="predicted"/>
<name>A0A066X9D7_COLSU</name>
<dbReference type="Gene3D" id="3.30.420.10">
    <property type="entry name" value="Ribonuclease H-like superfamily/Ribonuclease H"/>
    <property type="match status" value="1"/>
</dbReference>
<protein>
    <recommendedName>
        <fullName evidence="6">Transposase</fullName>
    </recommendedName>
</protein>
<feature type="region of interest" description="Disordered" evidence="1">
    <location>
        <begin position="1"/>
        <end position="63"/>
    </location>
</feature>
<dbReference type="Proteomes" id="UP000027238">
    <property type="component" value="Unassembled WGS sequence"/>
</dbReference>
<dbReference type="InterPro" id="IPR036397">
    <property type="entry name" value="RNaseH_sf"/>
</dbReference>
<sequence>MDNNNYRRGRGRPAGRHTKQLSDTDRLPRQTGFSVAQVKQAVRDDGAHARPRSGRPSALSPEQEQQLVEYVTSSQQGRLATFLQLSCWLFQGIFGEYTIRSTLRRLGFRRHVARRKPIISEATRQARLAWALAHINWTISDWMGILWTDETWVNGTNHRKVYVTRRKDEELHPTCLIQIPRRGKGWMFWGSFWGVQKGPGLVWDMERWGTVNQHSYQEHIVPLIDSFIQQHQQSHGWRLALMQDGATSHTTQTTIEDLARRGIEVIPFPPHSPDLNPIEPCWDWIKDYIQIHHGDIQRQPTRQQLYGWVAEAWEALPDDYCTQQLYTMHDRCLSVINANGGHTLW</sequence>
<feature type="domain" description="Tc1-like transposase DDE" evidence="3">
    <location>
        <begin position="206"/>
        <end position="290"/>
    </location>
</feature>
<keyword evidence="5" id="KW-1185">Reference proteome</keyword>
<evidence type="ECO:0000256" key="1">
    <source>
        <dbReference type="SAM" id="MobiDB-lite"/>
    </source>
</evidence>
<evidence type="ECO:0000313" key="5">
    <source>
        <dbReference type="Proteomes" id="UP000027238"/>
    </source>
</evidence>
<organism evidence="4 5">
    <name type="scientific">Colletotrichum sublineola</name>
    <name type="common">Sorghum anthracnose fungus</name>
    <dbReference type="NCBI Taxonomy" id="1173701"/>
    <lineage>
        <taxon>Eukaryota</taxon>
        <taxon>Fungi</taxon>
        <taxon>Dikarya</taxon>
        <taxon>Ascomycota</taxon>
        <taxon>Pezizomycotina</taxon>
        <taxon>Sordariomycetes</taxon>
        <taxon>Hypocreomycetidae</taxon>
        <taxon>Glomerellales</taxon>
        <taxon>Glomerellaceae</taxon>
        <taxon>Colletotrichum</taxon>
        <taxon>Colletotrichum graminicola species complex</taxon>
    </lineage>
</organism>
<dbReference type="InterPro" id="IPR038717">
    <property type="entry name" value="Tc1-like_DDE_dom"/>
</dbReference>
<dbReference type="OrthoDB" id="4843223at2759"/>
<feature type="domain" description="Transposase Tc1-like" evidence="2">
    <location>
        <begin position="98"/>
        <end position="136"/>
    </location>
</feature>
<evidence type="ECO:0008006" key="6">
    <source>
        <dbReference type="Google" id="ProtNLM"/>
    </source>
</evidence>
<feature type="compositionally biased region" description="Basic residues" evidence="1">
    <location>
        <begin position="7"/>
        <end position="19"/>
    </location>
</feature>
<dbReference type="GO" id="GO:0003677">
    <property type="term" value="F:DNA binding"/>
    <property type="evidence" value="ECO:0007669"/>
    <property type="project" value="InterPro"/>
</dbReference>
<gene>
    <name evidence="4" type="ORF">CSUB01_07534</name>
</gene>
<dbReference type="EMBL" id="JMSE01000999">
    <property type="protein sequence ID" value="KDN65753.1"/>
    <property type="molecule type" value="Genomic_DNA"/>
</dbReference>
<dbReference type="eggNOG" id="ENOG502S95U">
    <property type="taxonomic scope" value="Eukaryota"/>
</dbReference>
<accession>A0A066X9D7</accession>
<evidence type="ECO:0000313" key="4">
    <source>
        <dbReference type="EMBL" id="KDN65753.1"/>
    </source>
</evidence>
<dbReference type="GO" id="GO:0015074">
    <property type="term" value="P:DNA integration"/>
    <property type="evidence" value="ECO:0007669"/>
    <property type="project" value="InterPro"/>
</dbReference>
<comment type="caution">
    <text evidence="4">The sequence shown here is derived from an EMBL/GenBank/DDBJ whole genome shotgun (WGS) entry which is preliminary data.</text>
</comment>
<dbReference type="HOGENOM" id="CLU_033666_0_1_1"/>
<dbReference type="InterPro" id="IPR052338">
    <property type="entry name" value="Transposase_5"/>
</dbReference>
<reference evidence="5" key="1">
    <citation type="journal article" date="2014" name="Genome Announc.">
        <title>Draft genome sequence of Colletotrichum sublineola, a destructive pathogen of cultivated sorghum.</title>
        <authorList>
            <person name="Baroncelli R."/>
            <person name="Sanz-Martin J.M."/>
            <person name="Rech G.E."/>
            <person name="Sukno S.A."/>
            <person name="Thon M.R."/>
        </authorList>
    </citation>
    <scope>NUCLEOTIDE SEQUENCE [LARGE SCALE GENOMIC DNA]</scope>
    <source>
        <strain evidence="5">TX430BB</strain>
    </source>
</reference>
<dbReference type="Pfam" id="PF13358">
    <property type="entry name" value="DDE_3"/>
    <property type="match status" value="1"/>
</dbReference>
<dbReference type="OMA" id="HINWTIS"/>
<evidence type="ECO:0000259" key="3">
    <source>
        <dbReference type="Pfam" id="PF13358"/>
    </source>
</evidence>
<evidence type="ECO:0000259" key="2">
    <source>
        <dbReference type="Pfam" id="PF01498"/>
    </source>
</evidence>
<dbReference type="STRING" id="1173701.A0A066X9D7"/>
<dbReference type="PANTHER" id="PTHR23022:SF119">
    <property type="entry name" value="TC1-LIKE TRANSPOSASE DDE DOMAIN-CONTAINING PROTEIN"/>
    <property type="match status" value="1"/>
</dbReference>